<gene>
    <name evidence="1" type="ORF">DPMN_075468</name>
</gene>
<reference evidence="1" key="1">
    <citation type="journal article" date="2019" name="bioRxiv">
        <title>The Genome of the Zebra Mussel, Dreissena polymorpha: A Resource for Invasive Species Research.</title>
        <authorList>
            <person name="McCartney M.A."/>
            <person name="Auch B."/>
            <person name="Kono T."/>
            <person name="Mallez S."/>
            <person name="Zhang Y."/>
            <person name="Obille A."/>
            <person name="Becker A."/>
            <person name="Abrahante J.E."/>
            <person name="Garbe J."/>
            <person name="Badalamenti J.P."/>
            <person name="Herman A."/>
            <person name="Mangelson H."/>
            <person name="Liachko I."/>
            <person name="Sullivan S."/>
            <person name="Sone E.D."/>
            <person name="Koren S."/>
            <person name="Silverstein K.A.T."/>
            <person name="Beckman K.B."/>
            <person name="Gohl D.M."/>
        </authorList>
    </citation>
    <scope>NUCLEOTIDE SEQUENCE</scope>
    <source>
        <strain evidence="1">Duluth1</strain>
        <tissue evidence="1">Whole animal</tissue>
    </source>
</reference>
<accession>A0A9D4BLJ5</accession>
<protein>
    <submittedName>
        <fullName evidence="1">Uncharacterized protein</fullName>
    </submittedName>
</protein>
<reference evidence="1" key="2">
    <citation type="submission" date="2020-11" db="EMBL/GenBank/DDBJ databases">
        <authorList>
            <person name="McCartney M.A."/>
            <person name="Auch B."/>
            <person name="Kono T."/>
            <person name="Mallez S."/>
            <person name="Becker A."/>
            <person name="Gohl D.M."/>
            <person name="Silverstein K.A.T."/>
            <person name="Koren S."/>
            <person name="Bechman K.B."/>
            <person name="Herman A."/>
            <person name="Abrahante J.E."/>
            <person name="Garbe J."/>
        </authorList>
    </citation>
    <scope>NUCLEOTIDE SEQUENCE</scope>
    <source>
        <strain evidence="1">Duluth1</strain>
        <tissue evidence="1">Whole animal</tissue>
    </source>
</reference>
<comment type="caution">
    <text evidence="1">The sequence shown here is derived from an EMBL/GenBank/DDBJ whole genome shotgun (WGS) entry which is preliminary data.</text>
</comment>
<sequence>MSLSKWLKTETVQTRSPTIAGLPDLAKAQSMTEALLTQVANDSVEENIFNSEIF</sequence>
<evidence type="ECO:0000313" key="2">
    <source>
        <dbReference type="Proteomes" id="UP000828390"/>
    </source>
</evidence>
<proteinExistence type="predicted"/>
<dbReference type="Proteomes" id="UP000828390">
    <property type="component" value="Unassembled WGS sequence"/>
</dbReference>
<dbReference type="EMBL" id="JAIWYP010000015">
    <property type="protein sequence ID" value="KAH3700489.1"/>
    <property type="molecule type" value="Genomic_DNA"/>
</dbReference>
<keyword evidence="2" id="KW-1185">Reference proteome</keyword>
<dbReference type="AlphaFoldDB" id="A0A9D4BLJ5"/>
<name>A0A9D4BLJ5_DREPO</name>
<evidence type="ECO:0000313" key="1">
    <source>
        <dbReference type="EMBL" id="KAH3700489.1"/>
    </source>
</evidence>
<organism evidence="1 2">
    <name type="scientific">Dreissena polymorpha</name>
    <name type="common">Zebra mussel</name>
    <name type="synonym">Mytilus polymorpha</name>
    <dbReference type="NCBI Taxonomy" id="45954"/>
    <lineage>
        <taxon>Eukaryota</taxon>
        <taxon>Metazoa</taxon>
        <taxon>Spiralia</taxon>
        <taxon>Lophotrochozoa</taxon>
        <taxon>Mollusca</taxon>
        <taxon>Bivalvia</taxon>
        <taxon>Autobranchia</taxon>
        <taxon>Heteroconchia</taxon>
        <taxon>Euheterodonta</taxon>
        <taxon>Imparidentia</taxon>
        <taxon>Neoheterodontei</taxon>
        <taxon>Myida</taxon>
        <taxon>Dreissenoidea</taxon>
        <taxon>Dreissenidae</taxon>
        <taxon>Dreissena</taxon>
    </lineage>
</organism>